<name>A0A0E9V1P9_ANGAN</name>
<dbReference type="EMBL" id="GBXM01038738">
    <property type="protein sequence ID" value="JAH69839.1"/>
    <property type="molecule type" value="Transcribed_RNA"/>
</dbReference>
<protein>
    <submittedName>
        <fullName evidence="1">Uncharacterized protein</fullName>
    </submittedName>
</protein>
<reference evidence="1" key="2">
    <citation type="journal article" date="2015" name="Fish Shellfish Immunol.">
        <title>Early steps in the European eel (Anguilla anguilla)-Vibrio vulnificus interaction in the gills: Role of the RtxA13 toxin.</title>
        <authorList>
            <person name="Callol A."/>
            <person name="Pajuelo D."/>
            <person name="Ebbesson L."/>
            <person name="Teles M."/>
            <person name="MacKenzie S."/>
            <person name="Amaro C."/>
        </authorList>
    </citation>
    <scope>NUCLEOTIDE SEQUENCE</scope>
</reference>
<evidence type="ECO:0000313" key="1">
    <source>
        <dbReference type="EMBL" id="JAH71901.1"/>
    </source>
</evidence>
<dbReference type="EMBL" id="GBXM01036676">
    <property type="protein sequence ID" value="JAH71901.1"/>
    <property type="molecule type" value="Transcribed_RNA"/>
</dbReference>
<organism evidence="1">
    <name type="scientific">Anguilla anguilla</name>
    <name type="common">European freshwater eel</name>
    <name type="synonym">Muraena anguilla</name>
    <dbReference type="NCBI Taxonomy" id="7936"/>
    <lineage>
        <taxon>Eukaryota</taxon>
        <taxon>Metazoa</taxon>
        <taxon>Chordata</taxon>
        <taxon>Craniata</taxon>
        <taxon>Vertebrata</taxon>
        <taxon>Euteleostomi</taxon>
        <taxon>Actinopterygii</taxon>
        <taxon>Neopterygii</taxon>
        <taxon>Teleostei</taxon>
        <taxon>Anguilliformes</taxon>
        <taxon>Anguillidae</taxon>
        <taxon>Anguilla</taxon>
    </lineage>
</organism>
<dbReference type="AlphaFoldDB" id="A0A0E9V1P9"/>
<reference evidence="1" key="1">
    <citation type="submission" date="2014-11" db="EMBL/GenBank/DDBJ databases">
        <authorList>
            <person name="Amaro Gonzalez C."/>
        </authorList>
    </citation>
    <scope>NUCLEOTIDE SEQUENCE</scope>
</reference>
<sequence length="47" mass="5291">MNGLASPLCIRYSRFTFVSSSLNQLEKTLMYPLVSQGEPHLSGLRTF</sequence>
<accession>A0A0E9V1P9</accession>
<proteinExistence type="predicted"/>